<dbReference type="Gene3D" id="3.30.70.3290">
    <property type="match status" value="1"/>
</dbReference>
<evidence type="ECO:0000259" key="9">
    <source>
        <dbReference type="PROSITE" id="PS50075"/>
    </source>
</evidence>
<evidence type="ECO:0000256" key="1">
    <source>
        <dbReference type="ARBA" id="ARBA00022450"/>
    </source>
</evidence>
<dbReference type="GO" id="GO:0004312">
    <property type="term" value="F:fatty acid synthase activity"/>
    <property type="evidence" value="ECO:0007669"/>
    <property type="project" value="TreeGrafter"/>
</dbReference>
<dbReference type="Gene3D" id="3.40.47.10">
    <property type="match status" value="1"/>
</dbReference>
<dbReference type="Pfam" id="PF08242">
    <property type="entry name" value="Methyltransf_12"/>
    <property type="match status" value="1"/>
</dbReference>
<dbReference type="GO" id="GO:1901336">
    <property type="term" value="P:lactone biosynthetic process"/>
    <property type="evidence" value="ECO:0007669"/>
    <property type="project" value="UniProtKB-ARBA"/>
</dbReference>
<dbReference type="Gene3D" id="3.40.50.720">
    <property type="entry name" value="NAD(P)-binding Rossmann-like Domain"/>
    <property type="match status" value="2"/>
</dbReference>
<dbReference type="PROSITE" id="PS52004">
    <property type="entry name" value="KS3_2"/>
    <property type="match status" value="1"/>
</dbReference>
<dbReference type="SUPFAM" id="SSF50129">
    <property type="entry name" value="GroES-like"/>
    <property type="match status" value="1"/>
</dbReference>
<dbReference type="InterPro" id="IPR049552">
    <property type="entry name" value="PKS_DH_N"/>
</dbReference>
<reference evidence="12" key="1">
    <citation type="journal article" date="2023" name="Mol. Phylogenet. Evol.">
        <title>Genome-scale phylogeny and comparative genomics of the fungal order Sordariales.</title>
        <authorList>
            <person name="Hensen N."/>
            <person name="Bonometti L."/>
            <person name="Westerberg I."/>
            <person name="Brannstrom I.O."/>
            <person name="Guillou S."/>
            <person name="Cros-Aarteil S."/>
            <person name="Calhoun S."/>
            <person name="Haridas S."/>
            <person name="Kuo A."/>
            <person name="Mondo S."/>
            <person name="Pangilinan J."/>
            <person name="Riley R."/>
            <person name="LaButti K."/>
            <person name="Andreopoulos B."/>
            <person name="Lipzen A."/>
            <person name="Chen C."/>
            <person name="Yan M."/>
            <person name="Daum C."/>
            <person name="Ng V."/>
            <person name="Clum A."/>
            <person name="Steindorff A."/>
            <person name="Ohm R.A."/>
            <person name="Martin F."/>
            <person name="Silar P."/>
            <person name="Natvig D.O."/>
            <person name="Lalanne C."/>
            <person name="Gautier V."/>
            <person name="Ament-Velasquez S.L."/>
            <person name="Kruys A."/>
            <person name="Hutchinson M.I."/>
            <person name="Powell A.J."/>
            <person name="Barry K."/>
            <person name="Miller A.N."/>
            <person name="Grigoriev I.V."/>
            <person name="Debuchy R."/>
            <person name="Gladieux P."/>
            <person name="Hiltunen Thoren M."/>
            <person name="Johannesson H."/>
        </authorList>
    </citation>
    <scope>NUCLEOTIDE SEQUENCE</scope>
    <source>
        <strain evidence="12">PSN309</strain>
    </source>
</reference>
<dbReference type="Pfam" id="PF21089">
    <property type="entry name" value="PKS_DH_N"/>
    <property type="match status" value="1"/>
</dbReference>
<feature type="domain" description="Carrier" evidence="9">
    <location>
        <begin position="2567"/>
        <end position="2647"/>
    </location>
</feature>
<dbReference type="InterPro" id="IPR013217">
    <property type="entry name" value="Methyltransf_12"/>
</dbReference>
<keyword evidence="6" id="KW-0511">Multifunctional enzyme</keyword>
<dbReference type="CDD" id="cd02440">
    <property type="entry name" value="AdoMet_MTases"/>
    <property type="match status" value="1"/>
</dbReference>
<dbReference type="PROSITE" id="PS00606">
    <property type="entry name" value="KS3_1"/>
    <property type="match status" value="1"/>
</dbReference>
<dbReference type="Proteomes" id="UP001302126">
    <property type="component" value="Unassembled WGS sequence"/>
</dbReference>
<dbReference type="Pfam" id="PF13602">
    <property type="entry name" value="ADH_zinc_N_2"/>
    <property type="match status" value="1"/>
</dbReference>
<reference evidence="12" key="2">
    <citation type="submission" date="2023-05" db="EMBL/GenBank/DDBJ databases">
        <authorList>
            <consortium name="Lawrence Berkeley National Laboratory"/>
            <person name="Steindorff A."/>
            <person name="Hensen N."/>
            <person name="Bonometti L."/>
            <person name="Westerberg I."/>
            <person name="Brannstrom I.O."/>
            <person name="Guillou S."/>
            <person name="Cros-Aarteil S."/>
            <person name="Calhoun S."/>
            <person name="Haridas S."/>
            <person name="Kuo A."/>
            <person name="Mondo S."/>
            <person name="Pangilinan J."/>
            <person name="Riley R."/>
            <person name="Labutti K."/>
            <person name="Andreopoulos B."/>
            <person name="Lipzen A."/>
            <person name="Chen C."/>
            <person name="Yanf M."/>
            <person name="Daum C."/>
            <person name="Ng V."/>
            <person name="Clum A."/>
            <person name="Ohm R."/>
            <person name="Martin F."/>
            <person name="Silar P."/>
            <person name="Natvig D."/>
            <person name="Lalanne C."/>
            <person name="Gautier V."/>
            <person name="Ament-Velasquez S.L."/>
            <person name="Kruys A."/>
            <person name="Hutchinson M.I."/>
            <person name="Powell A.J."/>
            <person name="Barry K."/>
            <person name="Miller A.N."/>
            <person name="Grigoriev I.V."/>
            <person name="Debuchy R."/>
            <person name="Gladieux P."/>
            <person name="Thoren M.H."/>
            <person name="Johannesson H."/>
        </authorList>
    </citation>
    <scope>NUCLEOTIDE SEQUENCE</scope>
    <source>
        <strain evidence="12">PSN309</strain>
    </source>
</reference>
<dbReference type="Pfam" id="PF08659">
    <property type="entry name" value="KR"/>
    <property type="match status" value="1"/>
</dbReference>
<gene>
    <name evidence="12" type="ORF">QBC35DRAFT_132042</name>
</gene>
<dbReference type="InterPro" id="IPR006162">
    <property type="entry name" value="Ppantetheine_attach_site"/>
</dbReference>
<dbReference type="CDD" id="cd00833">
    <property type="entry name" value="PKS"/>
    <property type="match status" value="1"/>
</dbReference>
<dbReference type="PANTHER" id="PTHR43775">
    <property type="entry name" value="FATTY ACID SYNTHASE"/>
    <property type="match status" value="1"/>
</dbReference>
<dbReference type="InterPro" id="IPR018201">
    <property type="entry name" value="Ketoacyl_synth_AS"/>
</dbReference>
<evidence type="ECO:0000256" key="5">
    <source>
        <dbReference type="ARBA" id="ARBA00023002"/>
    </source>
</evidence>
<dbReference type="GO" id="GO:0008270">
    <property type="term" value="F:zinc ion binding"/>
    <property type="evidence" value="ECO:0007669"/>
    <property type="project" value="InterPro"/>
</dbReference>
<sequence length="2656" mass="289367">MGSLPEYDAPPAVQDGGILPPLAIIGMSFRFPQDAVNTAQFWKMMIEKRCASTPVPPDRFNVEAHYHPDRNQVESTSVRNAHFIDGDLAAWDAPFFNITAAEADAMDPGQRLTLEAAFRALENAGLPLEKVAGSKTSVYSATFMRDYDHIQNNDPDMQAKYRGIGTTPNMLSNRVSWFFDMRGPSGSVDTACSSSLLALDLVCQSIWSGDADMGLACGNNIMMTPYTTVSLDNLGLLGKDGRCFSFDHRGNGYARGEGVGVVVVKPVDAALRDGDTIRAVIRSTCSNQDGKTPTISQPSREAQLVLIRDAYAKANLDLGATRYFEAHGTGTPVGDPIETSSIGAAFRTYRSPQDPLYVGSVKSNIGHLEGAAGVAGVIKAVIALEAGMIPPQTNFEKLNSAIDAHFLNIKIPTEATPWPTNGLRRASIQSFGIGGANSHVVLDDAYNFLRQRGLAGHHNTVPIPPRRAQDIHEVLIDSPFRHRLLNGTNGTNGTHHAPLPTELGAQLLVWSTYDDAGMKRVIPLWKDYLSKLPSQIPDHAISQYVQDLAYTLATRRTHFTHRAFTVTEAQTATEAVETADKISSAMKAHPSPKLGFVFSGQGSQWFAMGRELSFRYPVYRNSVLAASVFLRGLGCPWDAMEELSREEKDTNVNNAEFSQPLCTIIQVALVDLLESFGIRPSTVVGHSSGEIAAAYSAGALSKYAAWKIAYFRGLLASKLTAPGTKSKVNGAMMAVGLSAVEAKPYLQQVAKDLGSERLVVACVNSPLNVTISGESSHIDHLKTLLDSAPGGAVFARKLKVEVAYHSFQMLEVADEYLARAGQLDVPKKMGRLPTMVSSVTGTWIQRHELANPQYWVRNLVSPVLFSDALSVMCAAAGSTAQAKPNKLDGSHARAVPLTELIEIGPHSVMQGPSREILKSIGKESNIRYLSALIRKQSAIKTVLDLAGRLHCLGYTVNLPEVNTFLLPGAKLSLKSLTTNKVLATLPEYPFNHSKTYWVESRLSKAYRFRRDNRHELVGAQAFDWNPLEARWRHFIRLSDMPWVEHHKINGTTLYPAAGMLVMAIEAVKQLSDPEKELTGFLFRDVTFHSALSIPDNSSEAVEVNLHLRPRKDAGEKDAGWHDFRLYKYNGADWQENCNGSIQLVYSDSDSSTSDELNTTKELAAWKSSRLSLVNSTREACKSKADPAALYEQLAASGYNYGPTFQGIRDLVYNNDAMVASVQTYRWARHFEGPYDPTSIMPHTVHPTTLDTILHTMLAVYTRGGTQKIATTIPTFVDRMWLSAKPGALSAPVTDSVTVCTSGRSSGLRESESSIVVLDSSSQEVLIDVEGFQTTAVSGSSSSSSEEGENQKAKPCYTVDWKPDLTLLSGPDLASFCHDSIPDPGPEPIEWSQELDLFLLSTIKSTVTALQKSGEAERLEGYKKKYYNWMLHRLAHLLPSTASQLDDTALIANLAAKLEKGSKQSRFYWEVAQDHINLLADDKRTLDLFFSGSLVNDYYAEAILAPCTTRIRAVIDAMAHKNPALNLIEIGAGTGSMTEQFMRALNTRVTPEGTEERVHTPRYNKYVYTDLSPSFFSAAREKYAEQGEKLQFKTLDIMKDPAEQGFEGGGYDVVVASGVLHATSDLATTLRNSRKLLKVGGKLIILEPSMGDKGLRMNFAFGLLRDWWLSIEPNRTLTPCLDESGWDTLFHQTGFSGNDVVLHDWQSDACHEFSILMSTATESSPTPTAERKIVIIHGDDAEQQVLAQQLQHTFPSPVATVPLSSALEIPLQDDTLLVFLLELGKPVWNAIEEALFKQLQKILTANLNTKILWVGREGFEGPDSLGAPPAYRLIDGVSRVLNSEVDGEALSVLTLQTELGITREHLQLIIRVTAKLSETQEGLADTEFYQKNGRLCVPRMVRSAALSTSVAKRLASQQTVQRAWKNSEDKEEIPLKLVLGTPGLLNTLHFVQDKERDAVPLGPGEVEIEVRAVGLNYRDVLIALGRLSNANVGCECAGVVVRAGAEVKGLQVGDRVAALAPSGCYRSYLRVDNRFAAPIPDSMPFHIAAAMLVNHLTAWSAFNDLAHVAPGETVLVHSAAGGTGQAALQVAKYLGAEIVATAGSEDKKALLVEKYGVSPEKIFSSRDPDAFARGVKRVTDGRGVDAVLNSLSGEGLKATWECVGPFGRFIEIGKRDIRARKNLAMSRFEENLSFHAFDVGIVCKFRPNTIRPTLQKLFGLYEEGVFQPAYPLQTYGVSELEKAFRIMQSGKTMGKIVVEMHPDAEVEAVLDTRPSTVIGPNASYVIAGGLGGLGRSMATWLVDRGARNLILLSRSGAKSEQAKDFIRRLEERGVRVAAPVCDVSDANALRSVLDDCGRTMPPVRGAIQATMVLRDATFAGMTYENWKAATVPKVQGSWNMHALLPQDMDFFVGLSSAAGVAGGRGQANYAAGNTFIDALMQHRVSRGQSGSTLDLGVFFNVGFMLESADLQARWKGREHLAVTEADLFALLDGYCAPQEAKKIPFQAAVGIAGFVGDKSSEYYFRKPMLQTLVLEDDSKGDDDAAGGQQSAKRVDFASVFAKSTSLAEAAAAVNDAMLSKLAATLSLSREELDANTPLHTYGVDSLVAVELRNWFAKEVHADLAIFDILGGATTTTASALAAAKTRLKKGDWGESSA</sequence>
<dbReference type="SUPFAM" id="SSF53335">
    <property type="entry name" value="S-adenosyl-L-methionine-dependent methyltransferases"/>
    <property type="match status" value="1"/>
</dbReference>
<dbReference type="InterPro" id="IPR011032">
    <property type="entry name" value="GroES-like_sf"/>
</dbReference>
<dbReference type="CDD" id="cd05195">
    <property type="entry name" value="enoyl_red"/>
    <property type="match status" value="1"/>
</dbReference>
<dbReference type="Gene3D" id="3.90.180.10">
    <property type="entry name" value="Medium-chain alcohol dehydrogenases, catalytic domain"/>
    <property type="match status" value="1"/>
</dbReference>
<comment type="caution">
    <text evidence="12">The sequence shown here is derived from an EMBL/GenBank/DDBJ whole genome shotgun (WGS) entry which is preliminary data.</text>
</comment>
<evidence type="ECO:0000313" key="13">
    <source>
        <dbReference type="Proteomes" id="UP001302126"/>
    </source>
</evidence>
<dbReference type="SMART" id="SM00827">
    <property type="entry name" value="PKS_AT"/>
    <property type="match status" value="1"/>
</dbReference>
<dbReference type="InterPro" id="IPR016036">
    <property type="entry name" value="Malonyl_transacylase_ACP-bd"/>
</dbReference>
<keyword evidence="1" id="KW-0596">Phosphopantetheine</keyword>
<feature type="active site" description="Proton acceptor; for dehydratase activity" evidence="8">
    <location>
        <position position="1046"/>
    </location>
</feature>
<dbReference type="EMBL" id="MU864588">
    <property type="protein sequence ID" value="KAK4182993.1"/>
    <property type="molecule type" value="Genomic_DNA"/>
</dbReference>
<dbReference type="PROSITE" id="PS01162">
    <property type="entry name" value="QOR_ZETA_CRYSTAL"/>
    <property type="match status" value="1"/>
</dbReference>
<dbReference type="InterPro" id="IPR016039">
    <property type="entry name" value="Thiolase-like"/>
</dbReference>
<keyword evidence="5" id="KW-0560">Oxidoreductase</keyword>
<dbReference type="Pfam" id="PF23297">
    <property type="entry name" value="ACP_SdgA_C"/>
    <property type="match status" value="1"/>
</dbReference>
<dbReference type="Pfam" id="PF14765">
    <property type="entry name" value="PS-DH"/>
    <property type="match status" value="1"/>
</dbReference>
<dbReference type="InterPro" id="IPR013154">
    <property type="entry name" value="ADH-like_N"/>
</dbReference>
<dbReference type="Pfam" id="PF02801">
    <property type="entry name" value="Ketoacyl-synt_C"/>
    <property type="match status" value="1"/>
</dbReference>
<dbReference type="GO" id="GO:0004315">
    <property type="term" value="F:3-oxoacyl-[acyl-carrier-protein] synthase activity"/>
    <property type="evidence" value="ECO:0007669"/>
    <property type="project" value="InterPro"/>
</dbReference>
<evidence type="ECO:0000259" key="10">
    <source>
        <dbReference type="PROSITE" id="PS52004"/>
    </source>
</evidence>
<dbReference type="InterPro" id="IPR020843">
    <property type="entry name" value="ER"/>
</dbReference>
<dbReference type="InterPro" id="IPR014043">
    <property type="entry name" value="Acyl_transferase_dom"/>
</dbReference>
<feature type="region of interest" description="N-terminal hotdog fold" evidence="8">
    <location>
        <begin position="1014"/>
        <end position="1148"/>
    </location>
</feature>
<feature type="region of interest" description="C-terminal hotdog fold" evidence="8">
    <location>
        <begin position="1181"/>
        <end position="1342"/>
    </location>
</feature>
<feature type="domain" description="Ketosynthase family 3 (KS3)" evidence="10">
    <location>
        <begin position="19"/>
        <end position="444"/>
    </location>
</feature>
<dbReference type="GO" id="GO:0016491">
    <property type="term" value="F:oxidoreductase activity"/>
    <property type="evidence" value="ECO:0007669"/>
    <property type="project" value="UniProtKB-KW"/>
</dbReference>
<dbReference type="PROSITE" id="PS00012">
    <property type="entry name" value="PHOSPHOPANTETHEINE"/>
    <property type="match status" value="1"/>
</dbReference>
<keyword evidence="13" id="KW-1185">Reference proteome</keyword>
<accession>A0AAN7ADB3</accession>
<keyword evidence="4" id="KW-0521">NADP</keyword>
<evidence type="ECO:0000256" key="3">
    <source>
        <dbReference type="ARBA" id="ARBA00022679"/>
    </source>
</evidence>
<dbReference type="SUPFAM" id="SSF53901">
    <property type="entry name" value="Thiolase-like"/>
    <property type="match status" value="1"/>
</dbReference>
<dbReference type="InterPro" id="IPR020806">
    <property type="entry name" value="PKS_PP-bd"/>
</dbReference>
<dbReference type="InterPro" id="IPR001227">
    <property type="entry name" value="Ac_transferase_dom_sf"/>
</dbReference>
<dbReference type="Pfam" id="PF00698">
    <property type="entry name" value="Acyl_transf_1"/>
    <property type="match status" value="1"/>
</dbReference>
<dbReference type="PROSITE" id="PS50075">
    <property type="entry name" value="CARRIER"/>
    <property type="match status" value="1"/>
</dbReference>
<dbReference type="InterPro" id="IPR042104">
    <property type="entry name" value="PKS_dehydratase_sf"/>
</dbReference>
<dbReference type="SUPFAM" id="SSF55048">
    <property type="entry name" value="Probable ACP-binding domain of malonyl-CoA ACP transacylase"/>
    <property type="match status" value="1"/>
</dbReference>
<dbReference type="SMART" id="SM00826">
    <property type="entry name" value="PKS_DH"/>
    <property type="match status" value="1"/>
</dbReference>
<dbReference type="SUPFAM" id="SSF47336">
    <property type="entry name" value="ACP-like"/>
    <property type="match status" value="1"/>
</dbReference>
<dbReference type="InterPro" id="IPR009081">
    <property type="entry name" value="PP-bd_ACP"/>
</dbReference>
<dbReference type="InterPro" id="IPR057326">
    <property type="entry name" value="KR_dom"/>
</dbReference>
<dbReference type="InterPro" id="IPR049551">
    <property type="entry name" value="PKS_DH_C"/>
</dbReference>
<dbReference type="InterPro" id="IPR036736">
    <property type="entry name" value="ACP-like_sf"/>
</dbReference>
<evidence type="ECO:0000256" key="6">
    <source>
        <dbReference type="ARBA" id="ARBA00023268"/>
    </source>
</evidence>
<dbReference type="InterPro" id="IPR036291">
    <property type="entry name" value="NAD(P)-bd_dom_sf"/>
</dbReference>
<dbReference type="SUPFAM" id="SSF52151">
    <property type="entry name" value="FabD/lysophospholipase-like"/>
    <property type="match status" value="1"/>
</dbReference>
<dbReference type="InterPro" id="IPR020841">
    <property type="entry name" value="PKS_Beta-ketoAc_synthase_dom"/>
</dbReference>
<evidence type="ECO:0008006" key="14">
    <source>
        <dbReference type="Google" id="ProtNLM"/>
    </source>
</evidence>
<evidence type="ECO:0000256" key="4">
    <source>
        <dbReference type="ARBA" id="ARBA00022857"/>
    </source>
</evidence>
<dbReference type="SMART" id="SM00823">
    <property type="entry name" value="PKS_PP"/>
    <property type="match status" value="1"/>
</dbReference>
<feature type="active site" description="Proton donor; for dehydratase activity" evidence="8">
    <location>
        <position position="1250"/>
    </location>
</feature>
<dbReference type="PANTHER" id="PTHR43775:SF29">
    <property type="entry name" value="ASPERFURANONE POLYKETIDE SYNTHASE AFOG-RELATED"/>
    <property type="match status" value="1"/>
</dbReference>
<dbReference type="Pfam" id="PF00109">
    <property type="entry name" value="ketoacyl-synt"/>
    <property type="match status" value="1"/>
</dbReference>
<dbReference type="GO" id="GO:0044550">
    <property type="term" value="P:secondary metabolite biosynthetic process"/>
    <property type="evidence" value="ECO:0007669"/>
    <property type="project" value="TreeGrafter"/>
</dbReference>
<keyword evidence="3" id="KW-0808">Transferase</keyword>
<dbReference type="Gene3D" id="3.40.50.150">
    <property type="entry name" value="Vaccinia Virus protein VP39"/>
    <property type="match status" value="1"/>
</dbReference>
<dbReference type="Gene3D" id="3.40.366.10">
    <property type="entry name" value="Malonyl-Coenzyme A Acyl Carrier Protein, domain 2"/>
    <property type="match status" value="1"/>
</dbReference>
<protein>
    <recommendedName>
        <fullName evidence="14">Polyketide synthase</fullName>
    </recommendedName>
</protein>
<dbReference type="GO" id="GO:0031177">
    <property type="term" value="F:phosphopantetheine binding"/>
    <property type="evidence" value="ECO:0007669"/>
    <property type="project" value="InterPro"/>
</dbReference>
<keyword evidence="7" id="KW-0012">Acyltransferase</keyword>
<dbReference type="Gene3D" id="3.10.129.110">
    <property type="entry name" value="Polyketide synthase dehydratase"/>
    <property type="match status" value="1"/>
</dbReference>
<evidence type="ECO:0000259" key="11">
    <source>
        <dbReference type="PROSITE" id="PS52019"/>
    </source>
</evidence>
<dbReference type="InterPro" id="IPR029063">
    <property type="entry name" value="SAM-dependent_MTases_sf"/>
</dbReference>
<dbReference type="InterPro" id="IPR013968">
    <property type="entry name" value="PKS_KR"/>
</dbReference>
<dbReference type="InterPro" id="IPR002364">
    <property type="entry name" value="Quin_OxRdtase/zeta-crystal_CS"/>
</dbReference>
<dbReference type="InterPro" id="IPR049900">
    <property type="entry name" value="PKS_mFAS_DH"/>
</dbReference>
<dbReference type="InterPro" id="IPR014031">
    <property type="entry name" value="Ketoacyl_synth_C"/>
</dbReference>
<feature type="domain" description="PKS/mFAS DH" evidence="11">
    <location>
        <begin position="1014"/>
        <end position="1342"/>
    </location>
</feature>
<organism evidence="12 13">
    <name type="scientific">Podospora australis</name>
    <dbReference type="NCBI Taxonomy" id="1536484"/>
    <lineage>
        <taxon>Eukaryota</taxon>
        <taxon>Fungi</taxon>
        <taxon>Dikarya</taxon>
        <taxon>Ascomycota</taxon>
        <taxon>Pezizomycotina</taxon>
        <taxon>Sordariomycetes</taxon>
        <taxon>Sordariomycetidae</taxon>
        <taxon>Sordariales</taxon>
        <taxon>Podosporaceae</taxon>
        <taxon>Podospora</taxon>
    </lineage>
</organism>
<evidence type="ECO:0000256" key="7">
    <source>
        <dbReference type="ARBA" id="ARBA00023315"/>
    </source>
</evidence>
<dbReference type="PROSITE" id="PS52019">
    <property type="entry name" value="PKS_MFAS_DH"/>
    <property type="match status" value="1"/>
</dbReference>
<proteinExistence type="predicted"/>
<dbReference type="SMART" id="SM00822">
    <property type="entry name" value="PKS_KR"/>
    <property type="match status" value="1"/>
</dbReference>
<evidence type="ECO:0000313" key="12">
    <source>
        <dbReference type="EMBL" id="KAK4182993.1"/>
    </source>
</evidence>
<dbReference type="Gene3D" id="1.10.1200.10">
    <property type="entry name" value="ACP-like"/>
    <property type="match status" value="1"/>
</dbReference>
<dbReference type="SUPFAM" id="SSF51735">
    <property type="entry name" value="NAD(P)-binding Rossmann-fold domains"/>
    <property type="match status" value="2"/>
</dbReference>
<evidence type="ECO:0000256" key="2">
    <source>
        <dbReference type="ARBA" id="ARBA00022553"/>
    </source>
</evidence>
<evidence type="ECO:0000256" key="8">
    <source>
        <dbReference type="PROSITE-ProRule" id="PRU01363"/>
    </source>
</evidence>
<dbReference type="Pfam" id="PF08240">
    <property type="entry name" value="ADH_N"/>
    <property type="match status" value="1"/>
</dbReference>
<dbReference type="InterPro" id="IPR050091">
    <property type="entry name" value="PKS_NRPS_Biosynth_Enz"/>
</dbReference>
<dbReference type="InterPro" id="IPR020807">
    <property type="entry name" value="PKS_DH"/>
</dbReference>
<dbReference type="FunFam" id="3.40.50.720:FF:000209">
    <property type="entry name" value="Polyketide synthase Pks12"/>
    <property type="match status" value="1"/>
</dbReference>
<dbReference type="SMART" id="SM00829">
    <property type="entry name" value="PKS_ER"/>
    <property type="match status" value="1"/>
</dbReference>
<dbReference type="SMART" id="SM00825">
    <property type="entry name" value="PKS_KS"/>
    <property type="match status" value="1"/>
</dbReference>
<name>A0AAN7ADB3_9PEZI</name>
<dbReference type="InterPro" id="IPR016035">
    <property type="entry name" value="Acyl_Trfase/lysoPLipase"/>
</dbReference>
<dbReference type="InterPro" id="IPR014030">
    <property type="entry name" value="Ketoacyl_synth_N"/>
</dbReference>
<keyword evidence="2" id="KW-0597">Phosphoprotein</keyword>
<dbReference type="GO" id="GO:0006633">
    <property type="term" value="P:fatty acid biosynthetic process"/>
    <property type="evidence" value="ECO:0007669"/>
    <property type="project" value="InterPro"/>
</dbReference>